<gene>
    <name evidence="1" type="ORF">MRATA1EN1_LOCUS19661</name>
</gene>
<dbReference type="EMBL" id="OX459939">
    <property type="protein sequence ID" value="CAI9170699.1"/>
    <property type="molecule type" value="Genomic_DNA"/>
</dbReference>
<sequence length="126" mass="14079">MPLPLICVGNKQLGELECPTELPSQPYVPFVSSFGGCLAWEVAQSCPTLCNPMDCSLPGSSVHRIFQARVLEWVAIGGWGGGWEMTCSKKNKQTIFELFYVHWMFSFLSSKKKRLLVLIIVVARVI</sequence>
<proteinExistence type="predicted"/>
<protein>
    <submittedName>
        <fullName evidence="1">Uncharacterized protein</fullName>
    </submittedName>
</protein>
<evidence type="ECO:0000313" key="2">
    <source>
        <dbReference type="Proteomes" id="UP001176941"/>
    </source>
</evidence>
<reference evidence="1" key="1">
    <citation type="submission" date="2023-04" db="EMBL/GenBank/DDBJ databases">
        <authorList>
            <consortium name="ELIXIR-Norway"/>
        </authorList>
    </citation>
    <scope>NUCLEOTIDE SEQUENCE [LARGE SCALE GENOMIC DNA]</scope>
</reference>
<evidence type="ECO:0000313" key="1">
    <source>
        <dbReference type="EMBL" id="CAI9170699.1"/>
    </source>
</evidence>
<name>A0ABN8ZFP9_RANTA</name>
<accession>A0ABN8ZFP9</accession>
<dbReference type="Proteomes" id="UP001176941">
    <property type="component" value="Chromosome 3"/>
</dbReference>
<organism evidence="1 2">
    <name type="scientific">Rangifer tarandus platyrhynchus</name>
    <name type="common">Svalbard reindeer</name>
    <dbReference type="NCBI Taxonomy" id="3082113"/>
    <lineage>
        <taxon>Eukaryota</taxon>
        <taxon>Metazoa</taxon>
        <taxon>Chordata</taxon>
        <taxon>Craniata</taxon>
        <taxon>Vertebrata</taxon>
        <taxon>Euteleostomi</taxon>
        <taxon>Mammalia</taxon>
        <taxon>Eutheria</taxon>
        <taxon>Laurasiatheria</taxon>
        <taxon>Artiodactyla</taxon>
        <taxon>Ruminantia</taxon>
        <taxon>Pecora</taxon>
        <taxon>Cervidae</taxon>
        <taxon>Odocoileinae</taxon>
        <taxon>Rangifer</taxon>
    </lineage>
</organism>
<keyword evidence="2" id="KW-1185">Reference proteome</keyword>